<accession>A0A843TFH5</accession>
<evidence type="ECO:0000313" key="4">
    <source>
        <dbReference type="EMBL" id="MQL71132.1"/>
    </source>
</evidence>
<feature type="chain" id="PRO_5032340931" evidence="3">
    <location>
        <begin position="32"/>
        <end position="903"/>
    </location>
</feature>
<protein>
    <submittedName>
        <fullName evidence="4">Uncharacterized protein</fullName>
    </submittedName>
</protein>
<dbReference type="Proteomes" id="UP000652761">
    <property type="component" value="Unassembled WGS sequence"/>
</dbReference>
<dbReference type="OrthoDB" id="1939198at2759"/>
<feature type="compositionally biased region" description="Pro residues" evidence="2">
    <location>
        <begin position="290"/>
        <end position="303"/>
    </location>
</feature>
<feature type="region of interest" description="Disordered" evidence="2">
    <location>
        <begin position="39"/>
        <end position="104"/>
    </location>
</feature>
<feature type="region of interest" description="Disordered" evidence="2">
    <location>
        <begin position="283"/>
        <end position="303"/>
    </location>
</feature>
<keyword evidence="5" id="KW-1185">Reference proteome</keyword>
<comment type="caution">
    <text evidence="4">The sequence shown here is derived from an EMBL/GenBank/DDBJ whole genome shotgun (WGS) entry which is preliminary data.</text>
</comment>
<evidence type="ECO:0000256" key="1">
    <source>
        <dbReference type="ARBA" id="ARBA00022729"/>
    </source>
</evidence>
<reference evidence="4" key="1">
    <citation type="submission" date="2017-07" db="EMBL/GenBank/DDBJ databases">
        <title>Taro Niue Genome Assembly and Annotation.</title>
        <authorList>
            <person name="Atibalentja N."/>
            <person name="Keating K."/>
            <person name="Fields C.J."/>
        </authorList>
    </citation>
    <scope>NUCLEOTIDE SEQUENCE</scope>
    <source>
        <strain evidence="4">Niue_2</strain>
        <tissue evidence="4">Leaf</tissue>
    </source>
</reference>
<keyword evidence="1 3" id="KW-0732">Signal</keyword>
<proteinExistence type="predicted"/>
<feature type="signal peptide" evidence="3">
    <location>
        <begin position="1"/>
        <end position="31"/>
    </location>
</feature>
<dbReference type="PANTHER" id="PTHR33470:SF27">
    <property type="entry name" value="OS01G0899700 PROTEIN"/>
    <property type="match status" value="1"/>
</dbReference>
<organism evidence="4 5">
    <name type="scientific">Colocasia esculenta</name>
    <name type="common">Wild taro</name>
    <name type="synonym">Arum esculentum</name>
    <dbReference type="NCBI Taxonomy" id="4460"/>
    <lineage>
        <taxon>Eukaryota</taxon>
        <taxon>Viridiplantae</taxon>
        <taxon>Streptophyta</taxon>
        <taxon>Embryophyta</taxon>
        <taxon>Tracheophyta</taxon>
        <taxon>Spermatophyta</taxon>
        <taxon>Magnoliopsida</taxon>
        <taxon>Liliopsida</taxon>
        <taxon>Araceae</taxon>
        <taxon>Aroideae</taxon>
        <taxon>Colocasieae</taxon>
        <taxon>Colocasia</taxon>
    </lineage>
</organism>
<feature type="compositionally biased region" description="Pro residues" evidence="2">
    <location>
        <begin position="39"/>
        <end position="91"/>
    </location>
</feature>
<dbReference type="AlphaFoldDB" id="A0A843TFH5"/>
<gene>
    <name evidence="4" type="ORF">Taro_003456</name>
</gene>
<dbReference type="PRINTS" id="PR01217">
    <property type="entry name" value="PRICHEXTENSN"/>
</dbReference>
<dbReference type="PANTHER" id="PTHR33470">
    <property type="entry name" value="OS01G0164075 PROTEIN"/>
    <property type="match status" value="1"/>
</dbReference>
<sequence>MGDPTKGSLRAAMVPALAVLLALSNVSVVFGEPYVYASPPPPSHSPPPPYYYKSPPPPSSSPPPPYYYRSPPPPSPSPPPPYYYKSPPPPKKSPRPSYYYKSPPPPSPSPPPPYYYKSPPPPVKSPPLPYYYKSPPPPSHVPHTPHYYKSSSPKHQPELVVKVVGHVYCYECYDWRYPHKSHDQKYLEGAVVKVTCKAGYEAIVAYGTTKSNGEYSVTIKGYDYNKYGGAHCEAMLHAPPKGSLCNIPTDHNNGKKGANLQVKSKTYELVVLEAKPFVYAPKECEKPKPRPPSPPPPSPSPPPPYYYKSPPPPVKSPPPPYYYKSPPPPVKSPPPTYYYKSPPPPSPTPAPVYYYKSPPPPSPVPHTPYYYKSPPPPHHRELLVKVVGQVYCYKCYDWGYHTKSLHKKHLKGAVVKITCKADYKEIVAYGTTMSNGKYSVTIKGYDYVKYGGVHCQAVLHAPPKGSLCNVPTDHNNGKKGAKLHVKSKNYELVVLKAKPFAYAPMTPYKECEKPKSPVYYYKSPPPPSHSYYYKSPPPPAPTYYYKSPPPPTKTLPPSYYYNRRRHLPHLHHRHTTTTPYYPVPSYHHKFTVKVTGSVYCYRCYEWGYPIKSHGKKQLSGAVVKVTCKDGYKEIVAYGKTKSNGKYSVIVKGYDYKKYGAAECKAQLFAAPKGSVCNIPTDLNNGKTGALLHVKSKTYDVVILQAKPFAYAPSKPYEQCYKPKPPVYYYKSPPPPTPTYYYKSPPPPTPTYYYKSPPPPSPTYYYKSPPPPTPTYYYKSPPPPSPTYYYKSPPPPPYYYKSPPPPVKSPPPPYYYKSPPPPSPSPPPPYYYKSPPPPSPSPPPPYYYKSPPPPSPSPPPPYYYKSPPPPSPSPPPPYYYKFQRSRNKRRLEKKEFLTMLSCMS</sequence>
<evidence type="ECO:0000256" key="2">
    <source>
        <dbReference type="SAM" id="MobiDB-lite"/>
    </source>
</evidence>
<dbReference type="EMBL" id="NMUH01000089">
    <property type="protein sequence ID" value="MQL71132.1"/>
    <property type="molecule type" value="Genomic_DNA"/>
</dbReference>
<evidence type="ECO:0000313" key="5">
    <source>
        <dbReference type="Proteomes" id="UP000652761"/>
    </source>
</evidence>
<name>A0A843TFH5_COLES</name>
<dbReference type="Pfam" id="PF01190">
    <property type="entry name" value="Pollen_Ole_e_1"/>
    <property type="match status" value="3"/>
</dbReference>
<evidence type="ECO:0000256" key="3">
    <source>
        <dbReference type="SAM" id="SignalP"/>
    </source>
</evidence>